<proteinExistence type="predicted"/>
<dbReference type="EMBL" id="JAYKXN010000003">
    <property type="protein sequence ID" value="KAK7301576.1"/>
    <property type="molecule type" value="Genomic_DNA"/>
</dbReference>
<sequence length="140" mass="15574">MAESDAEGATALLNFQPKFNHEAKLKELLHRITSLEIELCADATEEFKKLLKAEKGGVLLHSLLESPIHLLLSKAARDVSKFATVALVDVDSKDIQVYIKDLSFNNFFGDLLHSFASLSNLLQMLEDILIDVLVEICCKC</sequence>
<evidence type="ECO:0000313" key="2">
    <source>
        <dbReference type="Proteomes" id="UP001359559"/>
    </source>
</evidence>
<protein>
    <submittedName>
        <fullName evidence="1">Uncharacterized protein</fullName>
    </submittedName>
</protein>
<reference evidence="1 2" key="1">
    <citation type="submission" date="2024-01" db="EMBL/GenBank/DDBJ databases">
        <title>The genomes of 5 underutilized Papilionoideae crops provide insights into root nodulation and disease resistance.</title>
        <authorList>
            <person name="Yuan L."/>
        </authorList>
    </citation>
    <scope>NUCLEOTIDE SEQUENCE [LARGE SCALE GENOMIC DNA]</scope>
    <source>
        <strain evidence="1">LY-2023</strain>
        <tissue evidence="1">Leaf</tissue>
    </source>
</reference>
<dbReference type="Proteomes" id="UP001359559">
    <property type="component" value="Unassembled WGS sequence"/>
</dbReference>
<evidence type="ECO:0000313" key="1">
    <source>
        <dbReference type="EMBL" id="KAK7301576.1"/>
    </source>
</evidence>
<name>A0AAN9JNY0_CLITE</name>
<organism evidence="1 2">
    <name type="scientific">Clitoria ternatea</name>
    <name type="common">Butterfly pea</name>
    <dbReference type="NCBI Taxonomy" id="43366"/>
    <lineage>
        <taxon>Eukaryota</taxon>
        <taxon>Viridiplantae</taxon>
        <taxon>Streptophyta</taxon>
        <taxon>Embryophyta</taxon>
        <taxon>Tracheophyta</taxon>
        <taxon>Spermatophyta</taxon>
        <taxon>Magnoliopsida</taxon>
        <taxon>eudicotyledons</taxon>
        <taxon>Gunneridae</taxon>
        <taxon>Pentapetalae</taxon>
        <taxon>rosids</taxon>
        <taxon>fabids</taxon>
        <taxon>Fabales</taxon>
        <taxon>Fabaceae</taxon>
        <taxon>Papilionoideae</taxon>
        <taxon>50 kb inversion clade</taxon>
        <taxon>NPAAA clade</taxon>
        <taxon>indigoferoid/millettioid clade</taxon>
        <taxon>Phaseoleae</taxon>
        <taxon>Clitoria</taxon>
    </lineage>
</organism>
<dbReference type="AlphaFoldDB" id="A0AAN9JNY0"/>
<accession>A0AAN9JNY0</accession>
<gene>
    <name evidence="1" type="ORF">RJT34_12443</name>
</gene>
<comment type="caution">
    <text evidence="1">The sequence shown here is derived from an EMBL/GenBank/DDBJ whole genome shotgun (WGS) entry which is preliminary data.</text>
</comment>
<keyword evidence="2" id="KW-1185">Reference proteome</keyword>